<dbReference type="Gene3D" id="3.40.50.1000">
    <property type="entry name" value="HAD superfamily/HAD-like"/>
    <property type="match status" value="1"/>
</dbReference>
<comment type="cofactor">
    <cofactor evidence="16">
        <name>Mg(2+)</name>
        <dbReference type="ChEBI" id="CHEBI:18420"/>
    </cofactor>
</comment>
<evidence type="ECO:0000256" key="4">
    <source>
        <dbReference type="ARBA" id="ARBA00022692"/>
    </source>
</evidence>
<evidence type="ECO:0000256" key="8">
    <source>
        <dbReference type="ARBA" id="ARBA00022842"/>
    </source>
</evidence>
<feature type="binding site" evidence="15">
    <location>
        <position position="596"/>
    </location>
    <ligand>
        <name>ATP</name>
        <dbReference type="ChEBI" id="CHEBI:30616"/>
    </ligand>
</feature>
<reference evidence="21 22" key="1">
    <citation type="submission" date="2016-10" db="EMBL/GenBank/DDBJ databases">
        <title>The genome of Paramicrosporidium saccamoebae is the missing link in understanding Cryptomycota and Microsporidia evolution.</title>
        <authorList>
            <person name="Quandt C.A."/>
            <person name="Beaudet D."/>
            <person name="Corsaro D."/>
            <person name="Michel R."/>
            <person name="Corradi N."/>
            <person name="James T."/>
        </authorList>
    </citation>
    <scope>NUCLEOTIDE SEQUENCE [LARGE SCALE GENOMIC DNA]</scope>
    <source>
        <strain evidence="21 22">KSL3</strain>
    </source>
</reference>
<evidence type="ECO:0000256" key="15">
    <source>
        <dbReference type="PIRSR" id="PIRSR606539-2"/>
    </source>
</evidence>
<name>A0A2H9TMI1_9FUNG</name>
<dbReference type="InterPro" id="IPR044492">
    <property type="entry name" value="P_typ_ATPase_HD_dom"/>
</dbReference>
<dbReference type="PANTHER" id="PTHR24092">
    <property type="entry name" value="PROBABLE PHOSPHOLIPID-TRANSPORTING ATPASE"/>
    <property type="match status" value="1"/>
</dbReference>
<comment type="caution">
    <text evidence="21">The sequence shown here is derived from an EMBL/GenBank/DDBJ whole genome shotgun (WGS) entry which is preliminary data.</text>
</comment>
<feature type="compositionally biased region" description="Polar residues" evidence="18">
    <location>
        <begin position="1"/>
        <end position="13"/>
    </location>
</feature>
<dbReference type="GO" id="GO:0140327">
    <property type="term" value="F:flippase activity"/>
    <property type="evidence" value="ECO:0007669"/>
    <property type="project" value="UniProtKB-ARBA"/>
</dbReference>
<feature type="compositionally biased region" description="Basic residues" evidence="18">
    <location>
        <begin position="59"/>
        <end position="79"/>
    </location>
</feature>
<dbReference type="Proteomes" id="UP000240830">
    <property type="component" value="Unassembled WGS sequence"/>
</dbReference>
<dbReference type="InterPro" id="IPR032630">
    <property type="entry name" value="P_typ_ATPase_c"/>
</dbReference>
<dbReference type="PROSITE" id="PS00154">
    <property type="entry name" value="ATPASE_E1_E2"/>
    <property type="match status" value="1"/>
</dbReference>
<proteinExistence type="inferred from homology"/>
<feature type="transmembrane region" description="Helical" evidence="17">
    <location>
        <begin position="202"/>
        <end position="221"/>
    </location>
</feature>
<feature type="binding site" evidence="15">
    <location>
        <position position="783"/>
    </location>
    <ligand>
        <name>ATP</name>
        <dbReference type="ChEBI" id="CHEBI:30616"/>
    </ligand>
</feature>
<dbReference type="PANTHER" id="PTHR24092:SF180">
    <property type="entry name" value="PHOSPHOLIPID-TRANSPORTING ATPASE DNF1-RELATED"/>
    <property type="match status" value="1"/>
</dbReference>
<feature type="transmembrane region" description="Helical" evidence="17">
    <location>
        <begin position="1165"/>
        <end position="1183"/>
    </location>
</feature>
<dbReference type="STRING" id="1246581.A0A2H9TMI1"/>
<keyword evidence="8 16" id="KW-0460">Magnesium</keyword>
<feature type="domain" description="P-type ATPase C-terminal" evidence="20">
    <location>
        <begin position="1051"/>
        <end position="1296"/>
    </location>
</feature>
<feature type="binding site" evidence="15">
    <location>
        <position position="742"/>
    </location>
    <ligand>
        <name>ATP</name>
        <dbReference type="ChEBI" id="CHEBI:30616"/>
    </ligand>
</feature>
<evidence type="ECO:0000256" key="7">
    <source>
        <dbReference type="ARBA" id="ARBA00022840"/>
    </source>
</evidence>
<keyword evidence="7 15" id="KW-0067">ATP-binding</keyword>
<dbReference type="InterPro" id="IPR023214">
    <property type="entry name" value="HAD_sf"/>
</dbReference>
<dbReference type="GO" id="GO:0045332">
    <property type="term" value="P:phospholipid translocation"/>
    <property type="evidence" value="ECO:0007669"/>
    <property type="project" value="TreeGrafter"/>
</dbReference>
<dbReference type="FunFam" id="3.40.50.1000:FF:000001">
    <property type="entry name" value="Phospholipid-transporting ATPase IC"/>
    <property type="match status" value="1"/>
</dbReference>
<dbReference type="SUPFAM" id="SSF81653">
    <property type="entry name" value="Calcium ATPase, transduction domain A"/>
    <property type="match status" value="1"/>
</dbReference>
<evidence type="ECO:0000256" key="12">
    <source>
        <dbReference type="ARBA" id="ARBA00034036"/>
    </source>
</evidence>
<dbReference type="SUPFAM" id="SSF81660">
    <property type="entry name" value="Metal cation-transporting ATPase, ATP-binding domain N"/>
    <property type="match status" value="1"/>
</dbReference>
<sequence length="1492" mass="169376">MPPNSRRYQSPSTLFRRKTRKEGKLRRWKSAASNWLNGLPVTQEDFDSSSIQQELHSSTRARRSTRASIKHHLKPKNWFRSRDNSIESDLAMAGTPGPQPNLEDKKEDESVNLVLQEPPVDERPPVRIIQLPPEPLAHVPLANKKDDIHSTMVTNEIRTAKYTMLNFLPKNILEQMRRVANIYFVFIVFLQCFPAVSNYNPVLAAAPIVIIMVVTAIKDAVEDWKRHKQDNEVNYSIALTLNRPDGGAIVQRDTRYQRFANRMIHWRDMTIRAVQILYGKIKRTPVPVSGRHQKLEKLPEGQVNWKQTFWRDMRVGDIVLLRNNEMIPADVMILSTSEPDGICFVETKNLDGETNLKIRRCLYETEWIKRPEDAYNMKATIEVDLPNNNLYLFNGRIIFSKEIPSPIKQQEMEEAEEFSGIPALEDDIDGKAIITRSESAFVEPAVLPVSHEGLLLRGCILRNTGYVIGVVVYTGPHTKLMLNSGGTPSKRTRIERQMNPQIILNFILLFIICVSCAIVQSQFSASADTAPFWVSGFDSGLLTSPAFLGFLTFWSSLILFQTLVPISMYVVVEIVKTVQVSIHYDLPCQIEYLFSDKTGTLTQNVMEFRRCSIGGQVYGTLTPSEPGEAVELSRSSSATMRAAESGKWTTAESEMVTSLQQMLTYPYVPPSKFSFVDEHLFTSIREDAEQREKIFSFFLLLTVCHTVLIDRPVDSEEEEDFVKKSDDFKPHNLLFKAQSPDEAALVSAARDLGFVFLGRDKDFIFVSNLGEIETITVLNVLEFSSDRKRMSTIVRRQNGEIVLMCKGADNIIFERLSQDSLESQVAQLTQNHLENFAEEASAAMHNRELFMDAASDEIERDLTLLGATAIEDKLQEGVPECIEMLQMAGIKVWVLTGDKMETAINIGFSCRLLNKNMVLLVIRGSDEEETLKQLRSAYEKIWSRYFSFGDTSGEQIASNATSSFAMIIEGKTLKFALEKSCRKIFVNLSSRCDAVICCRVSPLQKAKVVELIRHGKNVMTMAIGDGANDVSMIQAADVGVGIAGQEGMQAVMSSDYAIAQFRYLTRLLLVHGRWSYIRVAEVTLLSLYKNLAFVVLLFWYQFYCGFTAQYVYDYMFLLFFNIVFSILPLLILGSFDRDLTDKYLLSVAPIYQQGIRQTSYSMKLFIFYLIDALYQSIVCFFIPMLAYSDTAITYSGQTENQTLLGNVMALSIITCTNMYMAINTFSWVAAMFIGLAITIIAVFGFVLVYSLIPMQNLYGSWRNFLDPIFWATIVLSIVISQMPRLLAKYVQTIWRPGDLDIVREITKWGFGQADLWRSLIPIHATMPRLGEVQLEDVIKAPEKAMIRTEPRRILGMELADEIPIEMEKGKCIEVIEEKPRHRFLRRSLGMFNLRTGRFERMTGFAFSQEDGMGEVVTHNRPRPTKAFGAVFLGDSQAENLRRVSQIPPVSMGSFTLPTPTVPIAAARRETSRRSNRNSFSLHFPRFSVAKER</sequence>
<dbReference type="EMBL" id="MTSL01000093">
    <property type="protein sequence ID" value="PJF18947.1"/>
    <property type="molecule type" value="Genomic_DNA"/>
</dbReference>
<dbReference type="GO" id="GO:0016887">
    <property type="term" value="F:ATP hydrolysis activity"/>
    <property type="evidence" value="ECO:0007669"/>
    <property type="project" value="InterPro"/>
</dbReference>
<feature type="binding site" evidence="15">
    <location>
        <position position="806"/>
    </location>
    <ligand>
        <name>ATP</name>
        <dbReference type="ChEBI" id="CHEBI:30616"/>
    </ligand>
</feature>
<feature type="transmembrane region" description="Helical" evidence="17">
    <location>
        <begin position="1082"/>
        <end position="1102"/>
    </location>
</feature>
<dbReference type="InterPro" id="IPR001757">
    <property type="entry name" value="P_typ_ATPase"/>
</dbReference>
<evidence type="ECO:0000256" key="3">
    <source>
        <dbReference type="ARBA" id="ARBA00022448"/>
    </source>
</evidence>
<evidence type="ECO:0000256" key="10">
    <source>
        <dbReference type="ARBA" id="ARBA00022989"/>
    </source>
</evidence>
<dbReference type="SFLD" id="SFLDF00027">
    <property type="entry name" value="p-type_atpase"/>
    <property type="match status" value="1"/>
</dbReference>
<evidence type="ECO:0000256" key="13">
    <source>
        <dbReference type="ARBA" id="ARBA00049128"/>
    </source>
</evidence>
<evidence type="ECO:0000256" key="14">
    <source>
        <dbReference type="PIRSR" id="PIRSR606539-1"/>
    </source>
</evidence>
<keyword evidence="5 16" id="KW-0479">Metal-binding</keyword>
<dbReference type="GO" id="GO:0005524">
    <property type="term" value="F:ATP binding"/>
    <property type="evidence" value="ECO:0007669"/>
    <property type="project" value="UniProtKB-UniRule"/>
</dbReference>
<dbReference type="Pfam" id="PF16212">
    <property type="entry name" value="PhoLip_ATPase_C"/>
    <property type="match status" value="1"/>
</dbReference>
<feature type="transmembrane region" description="Helical" evidence="17">
    <location>
        <begin position="1203"/>
        <end position="1222"/>
    </location>
</feature>
<feature type="binding site" evidence="16">
    <location>
        <position position="596"/>
    </location>
    <ligand>
        <name>Mg(2+)</name>
        <dbReference type="ChEBI" id="CHEBI:18420"/>
    </ligand>
</feature>
<feature type="binding site" evidence="15">
    <location>
        <position position="1029"/>
    </location>
    <ligand>
        <name>ATP</name>
        <dbReference type="ChEBI" id="CHEBI:30616"/>
    </ligand>
</feature>
<feature type="active site" description="4-aspartylphosphate intermediate" evidence="14">
    <location>
        <position position="596"/>
    </location>
</feature>
<comment type="subcellular location">
    <subcellularLocation>
        <location evidence="1">Endomembrane system</location>
        <topology evidence="1">Multi-pass membrane protein</topology>
    </subcellularLocation>
    <subcellularLocation>
        <location evidence="17">Membrane</location>
        <topology evidence="17">Multi-pass membrane protein</topology>
    </subcellularLocation>
</comment>
<dbReference type="OrthoDB" id="377733at2759"/>
<dbReference type="NCBIfam" id="TIGR01494">
    <property type="entry name" value="ATPase_P-type"/>
    <property type="match status" value="2"/>
</dbReference>
<feature type="binding site" evidence="15">
    <location>
        <position position="1028"/>
    </location>
    <ligand>
        <name>ATP</name>
        <dbReference type="ChEBI" id="CHEBI:30616"/>
    </ligand>
</feature>
<feature type="transmembrane region" description="Helical" evidence="17">
    <location>
        <begin position="1268"/>
        <end position="1287"/>
    </location>
</feature>
<feature type="binding site" evidence="15">
    <location>
        <position position="896"/>
    </location>
    <ligand>
        <name>ATP</name>
        <dbReference type="ChEBI" id="CHEBI:30616"/>
    </ligand>
</feature>
<dbReference type="InterPro" id="IPR036412">
    <property type="entry name" value="HAD-like_sf"/>
</dbReference>
<evidence type="ECO:0000259" key="19">
    <source>
        <dbReference type="Pfam" id="PF16209"/>
    </source>
</evidence>
<dbReference type="Gene3D" id="3.40.1110.10">
    <property type="entry name" value="Calcium-transporting ATPase, cytoplasmic domain N"/>
    <property type="match status" value="1"/>
</dbReference>
<feature type="transmembrane region" description="Helical" evidence="17">
    <location>
        <begin position="179"/>
        <end position="196"/>
    </location>
</feature>
<dbReference type="InterPro" id="IPR032631">
    <property type="entry name" value="P-type_ATPase_N"/>
</dbReference>
<comment type="catalytic activity">
    <reaction evidence="12 17">
        <text>ATP + H2O + phospholipidSide 1 = ADP + phosphate + phospholipidSide 2.</text>
        <dbReference type="EC" id="7.6.2.1"/>
    </reaction>
</comment>
<feature type="transmembrane region" description="Helical" evidence="17">
    <location>
        <begin position="502"/>
        <end position="521"/>
    </location>
</feature>
<dbReference type="SFLD" id="SFLDG00002">
    <property type="entry name" value="C1.7:_P-type_atpase_like"/>
    <property type="match status" value="1"/>
</dbReference>
<feature type="transmembrane region" description="Helical" evidence="17">
    <location>
        <begin position="1229"/>
        <end position="1252"/>
    </location>
</feature>
<dbReference type="InterPro" id="IPR023299">
    <property type="entry name" value="ATPase_P-typ_cyto_dom_N"/>
</dbReference>
<keyword evidence="6 15" id="KW-0547">Nucleotide-binding</keyword>
<keyword evidence="3" id="KW-0813">Transport</keyword>
<feature type="binding site" evidence="16">
    <location>
        <position position="1025"/>
    </location>
    <ligand>
        <name>Mg(2+)</name>
        <dbReference type="ChEBI" id="CHEBI:18420"/>
    </ligand>
</feature>
<gene>
    <name evidence="21" type="ORF">PSACC_01226</name>
</gene>
<dbReference type="EC" id="7.6.2.1" evidence="17"/>
<feature type="binding site" evidence="15">
    <location>
        <position position="898"/>
    </location>
    <ligand>
        <name>ATP</name>
        <dbReference type="ChEBI" id="CHEBI:30616"/>
    </ligand>
</feature>
<dbReference type="GO" id="GO:0005783">
    <property type="term" value="C:endoplasmic reticulum"/>
    <property type="evidence" value="ECO:0007669"/>
    <property type="project" value="UniProtKB-ARBA"/>
</dbReference>
<keyword evidence="10 17" id="KW-1133">Transmembrane helix</keyword>
<feature type="binding site" evidence="15">
    <location>
        <position position="897"/>
    </location>
    <ligand>
        <name>ATP</name>
        <dbReference type="ChEBI" id="CHEBI:30616"/>
    </ligand>
</feature>
<dbReference type="InterPro" id="IPR008250">
    <property type="entry name" value="ATPase_P-typ_transduc_dom_A_sf"/>
</dbReference>
<evidence type="ECO:0000313" key="21">
    <source>
        <dbReference type="EMBL" id="PJF18947.1"/>
    </source>
</evidence>
<feature type="region of interest" description="Disordered" evidence="18">
    <location>
        <begin position="1"/>
        <end position="26"/>
    </location>
</feature>
<dbReference type="InterPro" id="IPR023298">
    <property type="entry name" value="ATPase_P-typ_TM_dom_sf"/>
</dbReference>
<dbReference type="Pfam" id="PF16209">
    <property type="entry name" value="PhoLip_ATPase_N"/>
    <property type="match status" value="1"/>
</dbReference>
<evidence type="ECO:0000256" key="11">
    <source>
        <dbReference type="ARBA" id="ARBA00023136"/>
    </source>
</evidence>
<evidence type="ECO:0000256" key="1">
    <source>
        <dbReference type="ARBA" id="ARBA00004127"/>
    </source>
</evidence>
<protein>
    <recommendedName>
        <fullName evidence="17">Phospholipid-transporting ATPase</fullName>
        <ecNumber evidence="17">7.6.2.1</ecNumber>
    </recommendedName>
</protein>
<keyword evidence="11 17" id="KW-0472">Membrane</keyword>
<dbReference type="GO" id="GO:0005886">
    <property type="term" value="C:plasma membrane"/>
    <property type="evidence" value="ECO:0007669"/>
    <property type="project" value="TreeGrafter"/>
</dbReference>
<feature type="binding site" evidence="15">
    <location>
        <position position="597"/>
    </location>
    <ligand>
        <name>ATP</name>
        <dbReference type="ChEBI" id="CHEBI:30616"/>
    </ligand>
</feature>
<dbReference type="PRINTS" id="PR00119">
    <property type="entry name" value="CATATPASE"/>
</dbReference>
<feature type="domain" description="P-type ATPase N-terminal" evidence="19">
    <location>
        <begin position="149"/>
        <end position="203"/>
    </location>
</feature>
<evidence type="ECO:0000256" key="17">
    <source>
        <dbReference type="RuleBase" id="RU362033"/>
    </source>
</evidence>
<evidence type="ECO:0000256" key="9">
    <source>
        <dbReference type="ARBA" id="ARBA00022967"/>
    </source>
</evidence>
<feature type="transmembrane region" description="Helical" evidence="17">
    <location>
        <begin position="1114"/>
        <end position="1135"/>
    </location>
</feature>
<evidence type="ECO:0000256" key="6">
    <source>
        <dbReference type="ARBA" id="ARBA00022741"/>
    </source>
</evidence>
<feature type="binding site" evidence="15">
    <location>
        <position position="598"/>
    </location>
    <ligand>
        <name>ATP</name>
        <dbReference type="ChEBI" id="CHEBI:30616"/>
    </ligand>
</feature>
<dbReference type="InterPro" id="IPR006539">
    <property type="entry name" value="P-type_ATPase_IV"/>
</dbReference>
<dbReference type="Pfam" id="PF13246">
    <property type="entry name" value="Cation_ATPase"/>
    <property type="match status" value="1"/>
</dbReference>
<feature type="binding site" evidence="16">
    <location>
        <position position="1029"/>
    </location>
    <ligand>
        <name>Mg(2+)</name>
        <dbReference type="ChEBI" id="CHEBI:18420"/>
    </ligand>
</feature>
<evidence type="ECO:0000259" key="20">
    <source>
        <dbReference type="Pfam" id="PF16212"/>
    </source>
</evidence>
<feature type="compositionally biased region" description="Basic residues" evidence="18">
    <location>
        <begin position="15"/>
        <end position="26"/>
    </location>
</feature>
<comment type="similarity">
    <text evidence="2 17">Belongs to the cation transport ATPase (P-type) (TC 3.A.3) family. Type IV subfamily.</text>
</comment>
<evidence type="ECO:0000256" key="16">
    <source>
        <dbReference type="PIRSR" id="PIRSR606539-3"/>
    </source>
</evidence>
<evidence type="ECO:0000313" key="22">
    <source>
        <dbReference type="Proteomes" id="UP000240830"/>
    </source>
</evidence>
<dbReference type="NCBIfam" id="TIGR01652">
    <property type="entry name" value="ATPase-Plipid"/>
    <property type="match status" value="2"/>
</dbReference>
<feature type="binding site" evidence="15">
    <location>
        <position position="999"/>
    </location>
    <ligand>
        <name>ATP</name>
        <dbReference type="ChEBI" id="CHEBI:30616"/>
    </ligand>
</feature>
<dbReference type="FunFam" id="3.40.50.1000:FF:000023">
    <property type="entry name" value="Phospholipid-transporting ATPase"/>
    <property type="match status" value="1"/>
</dbReference>
<evidence type="ECO:0000256" key="5">
    <source>
        <dbReference type="ARBA" id="ARBA00022723"/>
    </source>
</evidence>
<dbReference type="InterPro" id="IPR018303">
    <property type="entry name" value="ATPase_P-typ_P_site"/>
</dbReference>
<keyword evidence="22" id="KW-1185">Reference proteome</keyword>
<evidence type="ECO:0000256" key="18">
    <source>
        <dbReference type="SAM" id="MobiDB-lite"/>
    </source>
</evidence>
<keyword evidence="4 17" id="KW-0812">Transmembrane</keyword>
<dbReference type="SFLD" id="SFLDS00003">
    <property type="entry name" value="Haloacid_Dehalogenase"/>
    <property type="match status" value="1"/>
</dbReference>
<dbReference type="Gene3D" id="2.70.150.10">
    <property type="entry name" value="Calcium-transporting ATPase, cytoplasmic transduction domain A"/>
    <property type="match status" value="1"/>
</dbReference>
<dbReference type="SUPFAM" id="SSF81665">
    <property type="entry name" value="Calcium ATPase, transmembrane domain M"/>
    <property type="match status" value="1"/>
</dbReference>
<organism evidence="21 22">
    <name type="scientific">Paramicrosporidium saccamoebae</name>
    <dbReference type="NCBI Taxonomy" id="1246581"/>
    <lineage>
        <taxon>Eukaryota</taxon>
        <taxon>Fungi</taxon>
        <taxon>Fungi incertae sedis</taxon>
        <taxon>Cryptomycota</taxon>
        <taxon>Cryptomycota incertae sedis</taxon>
        <taxon>Paramicrosporidium</taxon>
    </lineage>
</organism>
<feature type="binding site" evidence="16">
    <location>
        <position position="598"/>
    </location>
    <ligand>
        <name>Mg(2+)</name>
        <dbReference type="ChEBI" id="CHEBI:18420"/>
    </ligand>
</feature>
<comment type="catalytic activity">
    <reaction evidence="13">
        <text>a 1,2-diacyl-sn-glycero-3-phosphoethanolamine(out) + ATP + H2O = a 1,2-diacyl-sn-glycero-3-phosphoethanolamine(in) + ADP + phosphate + H(+)</text>
        <dbReference type="Rhea" id="RHEA:66132"/>
        <dbReference type="ChEBI" id="CHEBI:15377"/>
        <dbReference type="ChEBI" id="CHEBI:15378"/>
        <dbReference type="ChEBI" id="CHEBI:30616"/>
        <dbReference type="ChEBI" id="CHEBI:43474"/>
        <dbReference type="ChEBI" id="CHEBI:64612"/>
        <dbReference type="ChEBI" id="CHEBI:456216"/>
    </reaction>
    <physiologicalReaction direction="left-to-right" evidence="13">
        <dbReference type="Rhea" id="RHEA:66133"/>
    </physiologicalReaction>
</comment>
<feature type="binding site" evidence="15">
    <location>
        <position position="1005"/>
    </location>
    <ligand>
        <name>ATP</name>
        <dbReference type="ChEBI" id="CHEBI:30616"/>
    </ligand>
</feature>
<keyword evidence="9 17" id="KW-1278">Translocase</keyword>
<dbReference type="SUPFAM" id="SSF56784">
    <property type="entry name" value="HAD-like"/>
    <property type="match status" value="1"/>
</dbReference>
<feature type="region of interest" description="Disordered" evidence="18">
    <location>
        <begin position="39"/>
        <end position="80"/>
    </location>
</feature>
<accession>A0A2H9TMI1</accession>
<evidence type="ECO:0000256" key="2">
    <source>
        <dbReference type="ARBA" id="ARBA00008109"/>
    </source>
</evidence>
<dbReference type="GO" id="GO:0000287">
    <property type="term" value="F:magnesium ion binding"/>
    <property type="evidence" value="ECO:0007669"/>
    <property type="project" value="UniProtKB-UniRule"/>
</dbReference>